<evidence type="ECO:0000313" key="1">
    <source>
        <dbReference type="EMBL" id="MBB5264244.1"/>
    </source>
</evidence>
<comment type="caution">
    <text evidence="1">The sequence shown here is derived from an EMBL/GenBank/DDBJ whole genome shotgun (WGS) entry which is preliminary data.</text>
</comment>
<dbReference type="Proteomes" id="UP000543642">
    <property type="component" value="Unassembled WGS sequence"/>
</dbReference>
<proteinExistence type="predicted"/>
<dbReference type="EMBL" id="JACHFW010000004">
    <property type="protein sequence ID" value="MBB5264244.1"/>
    <property type="molecule type" value="Genomic_DNA"/>
</dbReference>
<sequence>MLLTSMSASFFQGEDKYSKFFSCVLWVLLNELEGESNDP</sequence>
<name>A0A7W8H9E7_9FIRM</name>
<reference evidence="1 2" key="1">
    <citation type="submission" date="2020-08" db="EMBL/GenBank/DDBJ databases">
        <title>Genomic Encyclopedia of Type Strains, Phase IV (KMG-IV): sequencing the most valuable type-strain genomes for metagenomic binning, comparative biology and taxonomic classification.</title>
        <authorList>
            <person name="Goeker M."/>
        </authorList>
    </citation>
    <scope>NUCLEOTIDE SEQUENCE [LARGE SCALE GENOMIC DNA]</scope>
    <source>
        <strain evidence="1 2">DSM 106146</strain>
    </source>
</reference>
<keyword evidence="2" id="KW-1185">Reference proteome</keyword>
<organism evidence="1 2">
    <name type="scientific">Catenibacillus scindens</name>
    <dbReference type="NCBI Taxonomy" id="673271"/>
    <lineage>
        <taxon>Bacteria</taxon>
        <taxon>Bacillati</taxon>
        <taxon>Bacillota</taxon>
        <taxon>Clostridia</taxon>
        <taxon>Lachnospirales</taxon>
        <taxon>Lachnospiraceae</taxon>
        <taxon>Catenibacillus</taxon>
    </lineage>
</organism>
<gene>
    <name evidence="1" type="ORF">HNP82_001355</name>
</gene>
<accession>A0A7W8H9E7</accession>
<evidence type="ECO:0000313" key="2">
    <source>
        <dbReference type="Proteomes" id="UP000543642"/>
    </source>
</evidence>
<dbReference type="AlphaFoldDB" id="A0A7W8H9E7"/>
<protein>
    <submittedName>
        <fullName evidence="1">Uncharacterized protein</fullName>
    </submittedName>
</protein>